<organism evidence="2 3">
    <name type="scientific">Zopfia rhizophila CBS 207.26</name>
    <dbReference type="NCBI Taxonomy" id="1314779"/>
    <lineage>
        <taxon>Eukaryota</taxon>
        <taxon>Fungi</taxon>
        <taxon>Dikarya</taxon>
        <taxon>Ascomycota</taxon>
        <taxon>Pezizomycotina</taxon>
        <taxon>Dothideomycetes</taxon>
        <taxon>Dothideomycetes incertae sedis</taxon>
        <taxon>Zopfiaceae</taxon>
        <taxon>Zopfia</taxon>
    </lineage>
</organism>
<dbReference type="EMBL" id="ML994610">
    <property type="protein sequence ID" value="KAF2195929.1"/>
    <property type="molecule type" value="Genomic_DNA"/>
</dbReference>
<accession>A0A6A6EYN8</accession>
<gene>
    <name evidence="2" type="ORF">K469DRAFT_744338</name>
</gene>
<dbReference type="Proteomes" id="UP000800200">
    <property type="component" value="Unassembled WGS sequence"/>
</dbReference>
<dbReference type="AlphaFoldDB" id="A0A6A6EYN8"/>
<feature type="domain" description="Clr5" evidence="1">
    <location>
        <begin position="6"/>
        <end position="40"/>
    </location>
</feature>
<keyword evidence="3" id="KW-1185">Reference proteome</keyword>
<reference evidence="2" key="1">
    <citation type="journal article" date="2020" name="Stud. Mycol.">
        <title>101 Dothideomycetes genomes: a test case for predicting lifestyles and emergence of pathogens.</title>
        <authorList>
            <person name="Haridas S."/>
            <person name="Albert R."/>
            <person name="Binder M."/>
            <person name="Bloem J."/>
            <person name="Labutti K."/>
            <person name="Salamov A."/>
            <person name="Andreopoulos B."/>
            <person name="Baker S."/>
            <person name="Barry K."/>
            <person name="Bills G."/>
            <person name="Bluhm B."/>
            <person name="Cannon C."/>
            <person name="Castanera R."/>
            <person name="Culley D."/>
            <person name="Daum C."/>
            <person name="Ezra D."/>
            <person name="Gonzalez J."/>
            <person name="Henrissat B."/>
            <person name="Kuo A."/>
            <person name="Liang C."/>
            <person name="Lipzen A."/>
            <person name="Lutzoni F."/>
            <person name="Magnuson J."/>
            <person name="Mondo S."/>
            <person name="Nolan M."/>
            <person name="Ohm R."/>
            <person name="Pangilinan J."/>
            <person name="Park H.-J."/>
            <person name="Ramirez L."/>
            <person name="Alfaro M."/>
            <person name="Sun H."/>
            <person name="Tritt A."/>
            <person name="Yoshinaga Y."/>
            <person name="Zwiers L.-H."/>
            <person name="Turgeon B."/>
            <person name="Goodwin S."/>
            <person name="Spatafora J."/>
            <person name="Crous P."/>
            <person name="Grigoriev I."/>
        </authorList>
    </citation>
    <scope>NUCLEOTIDE SEQUENCE</scope>
    <source>
        <strain evidence="2">CBS 207.26</strain>
    </source>
</reference>
<name>A0A6A6EYN8_9PEZI</name>
<protein>
    <recommendedName>
        <fullName evidence="1">Clr5 domain-containing protein</fullName>
    </recommendedName>
</protein>
<evidence type="ECO:0000259" key="1">
    <source>
        <dbReference type="Pfam" id="PF14420"/>
    </source>
</evidence>
<dbReference type="InterPro" id="IPR025676">
    <property type="entry name" value="Clr5_dom"/>
</dbReference>
<dbReference type="Pfam" id="PF14420">
    <property type="entry name" value="Clr5"/>
    <property type="match status" value="1"/>
</dbReference>
<proteinExistence type="predicted"/>
<dbReference type="OrthoDB" id="5392716at2759"/>
<evidence type="ECO:0000313" key="3">
    <source>
        <dbReference type="Proteomes" id="UP000800200"/>
    </source>
</evidence>
<sequence>MAALFHEGLMFEQIAKHLYKQYNIKVNLRTIKRRFQNWRVVRRLPTEVKEQIKKRIQVLFFEVGLKNEDMLCALKNKGF</sequence>
<evidence type="ECO:0000313" key="2">
    <source>
        <dbReference type="EMBL" id="KAF2195929.1"/>
    </source>
</evidence>